<name>A0AAV4QT92_CAEEX</name>
<dbReference type="AlphaFoldDB" id="A0AAV4QT92"/>
<reference evidence="1 2" key="1">
    <citation type="submission" date="2021-06" db="EMBL/GenBank/DDBJ databases">
        <title>Caerostris extrusa draft genome.</title>
        <authorList>
            <person name="Kono N."/>
            <person name="Arakawa K."/>
        </authorList>
    </citation>
    <scope>NUCLEOTIDE SEQUENCE [LARGE SCALE GENOMIC DNA]</scope>
</reference>
<accession>A0AAV4QT92</accession>
<keyword evidence="2" id="KW-1185">Reference proteome</keyword>
<dbReference type="Proteomes" id="UP001054945">
    <property type="component" value="Unassembled WGS sequence"/>
</dbReference>
<comment type="caution">
    <text evidence="1">The sequence shown here is derived from an EMBL/GenBank/DDBJ whole genome shotgun (WGS) entry which is preliminary data.</text>
</comment>
<evidence type="ECO:0000313" key="2">
    <source>
        <dbReference type="Proteomes" id="UP001054945"/>
    </source>
</evidence>
<proteinExistence type="predicted"/>
<evidence type="ECO:0000313" key="1">
    <source>
        <dbReference type="EMBL" id="GIY12106.1"/>
    </source>
</evidence>
<sequence length="68" mass="7741">MFQSLLFAKASFEVTTVKRQLSTQKKMIPLMGMLDHLDATGDHNMEMTTRVCFVLFADGNCVCLLRKK</sequence>
<dbReference type="EMBL" id="BPLR01006740">
    <property type="protein sequence ID" value="GIY12106.1"/>
    <property type="molecule type" value="Genomic_DNA"/>
</dbReference>
<organism evidence="1 2">
    <name type="scientific">Caerostris extrusa</name>
    <name type="common">Bark spider</name>
    <name type="synonym">Caerostris bankana</name>
    <dbReference type="NCBI Taxonomy" id="172846"/>
    <lineage>
        <taxon>Eukaryota</taxon>
        <taxon>Metazoa</taxon>
        <taxon>Ecdysozoa</taxon>
        <taxon>Arthropoda</taxon>
        <taxon>Chelicerata</taxon>
        <taxon>Arachnida</taxon>
        <taxon>Araneae</taxon>
        <taxon>Araneomorphae</taxon>
        <taxon>Entelegynae</taxon>
        <taxon>Araneoidea</taxon>
        <taxon>Araneidae</taxon>
        <taxon>Caerostris</taxon>
    </lineage>
</organism>
<gene>
    <name evidence="1" type="ORF">CEXT_414731</name>
</gene>
<protein>
    <submittedName>
        <fullName evidence="1">Uncharacterized protein</fullName>
    </submittedName>
</protein>